<dbReference type="InterPro" id="IPR003395">
    <property type="entry name" value="RecF/RecN/SMC_N"/>
</dbReference>
<evidence type="ECO:0000259" key="14">
    <source>
        <dbReference type="Pfam" id="PF02463"/>
    </source>
</evidence>
<evidence type="ECO:0000313" key="17">
    <source>
        <dbReference type="RefSeq" id="XP_023167491.2"/>
    </source>
</evidence>
<dbReference type="GO" id="GO:0030915">
    <property type="term" value="C:Smc5-Smc6 complex"/>
    <property type="evidence" value="ECO:0007669"/>
    <property type="project" value="TreeGrafter"/>
</dbReference>
<dbReference type="AlphaFoldDB" id="A0A6J1LUF8"/>
<protein>
    <submittedName>
        <fullName evidence="17 18">Structural maintenance of chromosomes protein 6</fullName>
    </submittedName>
</protein>
<dbReference type="OMA" id="MCHDHFY"/>
<dbReference type="InterPro" id="IPR038729">
    <property type="entry name" value="Rad50/SbcC_AAA"/>
</dbReference>
<feature type="compositionally biased region" description="Basic residues" evidence="13">
    <location>
        <begin position="24"/>
        <end position="33"/>
    </location>
</feature>
<dbReference type="GO" id="GO:0005524">
    <property type="term" value="F:ATP binding"/>
    <property type="evidence" value="ECO:0007669"/>
    <property type="project" value="UniProtKB-KW"/>
</dbReference>
<evidence type="ECO:0000256" key="12">
    <source>
        <dbReference type="SAM" id="Coils"/>
    </source>
</evidence>
<dbReference type="GO" id="GO:0000724">
    <property type="term" value="P:double-strand break repair via homologous recombination"/>
    <property type="evidence" value="ECO:0007669"/>
    <property type="project" value="TreeGrafter"/>
</dbReference>
<dbReference type="RefSeq" id="XP_023167492.2">
    <property type="nucleotide sequence ID" value="XM_023311724.2"/>
</dbReference>
<dbReference type="PANTHER" id="PTHR19306:SF6">
    <property type="entry name" value="STRUCTURAL MAINTENANCE OF CHROMOSOMES PROTEIN 6"/>
    <property type="match status" value="1"/>
</dbReference>
<dbReference type="Pfam" id="PF13476">
    <property type="entry name" value="AAA_23"/>
    <property type="match status" value="1"/>
</dbReference>
<keyword evidence="6" id="KW-0227">DNA damage</keyword>
<accession>A0A6J1LUF8</accession>
<feature type="coiled-coil region" evidence="12">
    <location>
        <begin position="774"/>
        <end position="885"/>
    </location>
</feature>
<feature type="compositionally biased region" description="Polar residues" evidence="13">
    <location>
        <begin position="44"/>
        <end position="62"/>
    </location>
</feature>
<keyword evidence="10" id="KW-0234">DNA repair</keyword>
<gene>
    <name evidence="17 18" type="primary">LOC111597165</name>
</gene>
<evidence type="ECO:0000256" key="9">
    <source>
        <dbReference type="ARBA" id="ARBA00023172"/>
    </source>
</evidence>
<dbReference type="Proteomes" id="UP000504633">
    <property type="component" value="Unplaced"/>
</dbReference>
<reference evidence="17 18" key="1">
    <citation type="submission" date="2025-04" db="UniProtKB">
        <authorList>
            <consortium name="RefSeq"/>
        </authorList>
    </citation>
    <scope>IDENTIFICATION</scope>
    <source>
        <strain evidence="17 18">15085-1641.00</strain>
        <tissue evidence="17 18">Whole body</tissue>
    </source>
</reference>
<keyword evidence="4" id="KW-0158">Chromosome</keyword>
<dbReference type="GO" id="GO:0003697">
    <property type="term" value="F:single-stranded DNA binding"/>
    <property type="evidence" value="ECO:0007669"/>
    <property type="project" value="TreeGrafter"/>
</dbReference>
<organism evidence="16 17">
    <name type="scientific">Drosophila hydei</name>
    <name type="common">Fruit fly</name>
    <dbReference type="NCBI Taxonomy" id="7224"/>
    <lineage>
        <taxon>Eukaryota</taxon>
        <taxon>Metazoa</taxon>
        <taxon>Ecdysozoa</taxon>
        <taxon>Arthropoda</taxon>
        <taxon>Hexapoda</taxon>
        <taxon>Insecta</taxon>
        <taxon>Pterygota</taxon>
        <taxon>Neoptera</taxon>
        <taxon>Endopterygota</taxon>
        <taxon>Diptera</taxon>
        <taxon>Brachycera</taxon>
        <taxon>Muscomorpha</taxon>
        <taxon>Ephydroidea</taxon>
        <taxon>Drosophilidae</taxon>
        <taxon>Drosophila</taxon>
    </lineage>
</organism>
<evidence type="ECO:0000256" key="2">
    <source>
        <dbReference type="ARBA" id="ARBA00004286"/>
    </source>
</evidence>
<feature type="domain" description="Rad50/SbcC-type AAA" evidence="15">
    <location>
        <begin position="83"/>
        <end position="329"/>
    </location>
</feature>
<dbReference type="PANTHER" id="PTHR19306">
    <property type="entry name" value="STRUCTURAL MAINTENANCE OF CHROMOSOMES 5,6 SMC5, SMC6"/>
    <property type="match status" value="1"/>
</dbReference>
<keyword evidence="8 12" id="KW-0175">Coiled coil</keyword>
<dbReference type="GO" id="GO:0016887">
    <property type="term" value="F:ATP hydrolysis activity"/>
    <property type="evidence" value="ECO:0007669"/>
    <property type="project" value="InterPro"/>
</dbReference>
<dbReference type="Pfam" id="PF02463">
    <property type="entry name" value="SMC_N"/>
    <property type="match status" value="1"/>
</dbReference>
<evidence type="ECO:0000256" key="11">
    <source>
        <dbReference type="ARBA" id="ARBA00023242"/>
    </source>
</evidence>
<keyword evidence="9" id="KW-0233">DNA recombination</keyword>
<dbReference type="InterPro" id="IPR027417">
    <property type="entry name" value="P-loop_NTPase"/>
</dbReference>
<evidence type="ECO:0000256" key="1">
    <source>
        <dbReference type="ARBA" id="ARBA00004123"/>
    </source>
</evidence>
<feature type="domain" description="RecF/RecN/SMC N-terminal" evidence="14">
    <location>
        <begin position="856"/>
        <end position="1069"/>
    </location>
</feature>
<dbReference type="GO" id="GO:0003684">
    <property type="term" value="F:damaged DNA binding"/>
    <property type="evidence" value="ECO:0007669"/>
    <property type="project" value="TreeGrafter"/>
</dbReference>
<dbReference type="KEGG" id="dhe:111597165"/>
<evidence type="ECO:0000256" key="7">
    <source>
        <dbReference type="ARBA" id="ARBA00022840"/>
    </source>
</evidence>
<evidence type="ECO:0000259" key="15">
    <source>
        <dbReference type="Pfam" id="PF13476"/>
    </source>
</evidence>
<dbReference type="CTD" id="79677"/>
<evidence type="ECO:0000313" key="18">
    <source>
        <dbReference type="RefSeq" id="XP_023167492.2"/>
    </source>
</evidence>
<evidence type="ECO:0000256" key="3">
    <source>
        <dbReference type="ARBA" id="ARBA00006793"/>
    </source>
</evidence>
<dbReference type="OrthoDB" id="10072614at2759"/>
<evidence type="ECO:0000256" key="5">
    <source>
        <dbReference type="ARBA" id="ARBA00022741"/>
    </source>
</evidence>
<dbReference type="GO" id="GO:0035861">
    <property type="term" value="C:site of double-strand break"/>
    <property type="evidence" value="ECO:0007669"/>
    <property type="project" value="TreeGrafter"/>
</dbReference>
<evidence type="ECO:0000256" key="10">
    <source>
        <dbReference type="ARBA" id="ARBA00023204"/>
    </source>
</evidence>
<comment type="similarity">
    <text evidence="3">Belongs to the SMC family. SMC6 subfamily.</text>
</comment>
<dbReference type="RefSeq" id="XP_023167491.2">
    <property type="nucleotide sequence ID" value="XM_023311723.2"/>
</dbReference>
<feature type="region of interest" description="Disordered" evidence="13">
    <location>
        <begin position="1"/>
        <end position="66"/>
    </location>
</feature>
<proteinExistence type="inferred from homology"/>
<feature type="coiled-coil region" evidence="12">
    <location>
        <begin position="268"/>
        <end position="467"/>
    </location>
</feature>
<evidence type="ECO:0000256" key="4">
    <source>
        <dbReference type="ARBA" id="ARBA00022454"/>
    </source>
</evidence>
<evidence type="ECO:0000313" key="16">
    <source>
        <dbReference type="Proteomes" id="UP000504633"/>
    </source>
</evidence>
<evidence type="ECO:0000256" key="13">
    <source>
        <dbReference type="SAM" id="MobiDB-lite"/>
    </source>
</evidence>
<comment type="subcellular location">
    <subcellularLocation>
        <location evidence="2">Chromosome</location>
    </subcellularLocation>
    <subcellularLocation>
        <location evidence="1">Nucleus</location>
    </subcellularLocation>
</comment>
<keyword evidence="16" id="KW-1185">Reference proteome</keyword>
<dbReference type="Gene3D" id="3.40.50.300">
    <property type="entry name" value="P-loop containing nucleotide triphosphate hydrolases"/>
    <property type="match status" value="2"/>
</dbReference>
<keyword evidence="7" id="KW-0067">ATP-binding</keyword>
<feature type="compositionally biased region" description="Low complexity" evidence="13">
    <location>
        <begin position="10"/>
        <end position="23"/>
    </location>
</feature>
<name>A0A6J1LUF8_DROHY</name>
<keyword evidence="5" id="KW-0547">Nucleotide-binding</keyword>
<dbReference type="GeneID" id="111597165"/>
<evidence type="ECO:0000256" key="8">
    <source>
        <dbReference type="ARBA" id="ARBA00023054"/>
    </source>
</evidence>
<evidence type="ECO:0000256" key="6">
    <source>
        <dbReference type="ARBA" id="ARBA00022763"/>
    </source>
</evidence>
<keyword evidence="11" id="KW-0539">Nucleus</keyword>
<dbReference type="SUPFAM" id="SSF52540">
    <property type="entry name" value="P-loop containing nucleoside triphosphate hydrolases"/>
    <property type="match status" value="2"/>
</dbReference>
<dbReference type="GO" id="GO:0005634">
    <property type="term" value="C:nucleus"/>
    <property type="evidence" value="ECO:0007669"/>
    <property type="project" value="UniProtKB-SubCell"/>
</dbReference>
<sequence>MRRTRVRNKSLSSGSESDGSTSPPKKKKAKRRTANNDDDEMLMDSSTSRVVRKQTTNANSSWEHPAYGVTPRSAFKSCGKIISIRLINFMCHSHLYIEFGPNINFLVGSNGSGKSAVIAALALGLAGSARNTSRASSIQKLIKNGQTNASIELTLSNMGHRPFKFDIYGPHITIVRQIRQSSSTYEIKDSHNRTVSRKLDEIRRLILYFGISVENPIFVLNQEASREFLKDLEPASNYKLFMKATQLDLCANSLTQCHEHREHINYDVKLLKMKMQKLKNLCHEEEEKLAIIKNEEALKIQLKEATAMLAWLKVTQIQDDLTKIEQTLKIIEKKNVDLSQKTTQKNSTQEGIAHALQELEQTKQRIMENYQAQEATLRAAKRTAQDCLYKASSFKASIKNVEKRLREEQTNYEGCQKHMNNYHADYSEVKRLREENAAALASLKEKVTQSNELIARLRDEQTELRNRLPATKESLESAKSELSKLHKVEQSLQWEMESLLRNKSNKMSVYGEHAMEVANTLRAQYSGSKANLMPRGPIGMYITVPNPKYRDLIENQLSHCLRSYIVSTDKERMSLRALLQKTYAGGNMPTIVTSAFTSRVYNVSKYKVQCRSSNTTVLMDEIRCDDPVVMNYLIDTIRIETVLLTESKETAESLTSNLENVPPNLTRILVPNLGLEYSPSPNYAMYSIQITPARFIQVNVDDRIRQLKTEQNSLQERAANLQPQCAMAKQKLDSDAQEISAKSAMINAYHTENTKAMKKIIDIENFEYREFPAFDVLETHLTTSREKIEKLNEERNILENQLRDINERNTQVNENAKKEQSILDSLNTKIGEIDVKSQELQRRVRDLDRHFEENQRRLKQTNELLKTTQKDKKEKEAELEVARQEAQKVGDFIETNKSEEKIRDKISRYKAKIKHYESMKLNGEEVEQKLSKLRDILKTESDILDNILCVVEKLRIEYHSRAQRFQRSRYHFFTMVEFHFKQALVCRQFEGNLEPNHRDKTLQISVYPPSGNRTSNMRSLSGGERSFTTVSLLKGLWSTSSHPFYFLDEYDVFTDEVNRTFITKLLIQEGMDFPNRQYCFLTPQDTKVDANHLITVHKLETPDR</sequence>